<evidence type="ECO:0000256" key="1">
    <source>
        <dbReference type="SAM" id="MobiDB-lite"/>
    </source>
</evidence>
<evidence type="ECO:0000313" key="3">
    <source>
        <dbReference type="EMBL" id="SEJ47343.1"/>
    </source>
</evidence>
<organism evidence="3 4">
    <name type="scientific">Azotobacter beijerinckii</name>
    <dbReference type="NCBI Taxonomy" id="170623"/>
    <lineage>
        <taxon>Bacteria</taxon>
        <taxon>Pseudomonadati</taxon>
        <taxon>Pseudomonadota</taxon>
        <taxon>Gammaproteobacteria</taxon>
        <taxon>Pseudomonadales</taxon>
        <taxon>Pseudomonadaceae</taxon>
        <taxon>Azotobacter</taxon>
    </lineage>
</organism>
<feature type="transmembrane region" description="Helical" evidence="2">
    <location>
        <begin position="12"/>
        <end position="28"/>
    </location>
</feature>
<gene>
    <name evidence="3" type="ORF">SAMN04244572_04140</name>
</gene>
<accession>A0A1H6Z1E0</accession>
<feature type="compositionally biased region" description="Basic and acidic residues" evidence="1">
    <location>
        <begin position="88"/>
        <end position="101"/>
    </location>
</feature>
<feature type="region of interest" description="Disordered" evidence="1">
    <location>
        <begin position="58"/>
        <end position="101"/>
    </location>
</feature>
<dbReference type="AlphaFoldDB" id="A0A1H6Z1E0"/>
<proteinExistence type="predicted"/>
<keyword evidence="2" id="KW-0812">Transmembrane</keyword>
<evidence type="ECO:0000313" key="4">
    <source>
        <dbReference type="Proteomes" id="UP000199250"/>
    </source>
</evidence>
<dbReference type="Proteomes" id="UP000199250">
    <property type="component" value="Unassembled WGS sequence"/>
</dbReference>
<evidence type="ECO:0000256" key="2">
    <source>
        <dbReference type="SAM" id="Phobius"/>
    </source>
</evidence>
<dbReference type="OrthoDB" id="5741895at2"/>
<protein>
    <submittedName>
        <fullName evidence="3">Uncharacterized protein</fullName>
    </submittedName>
</protein>
<sequence length="162" mass="19068">MARRRKPLSPKAWIFGLVSTLAIIYISYQARVAVIQNFGEQQIARTQEAMQRLRQQQVEQQRQLQEQQQAQQHAKIQSQQQAAAQARQQEREQAAQEMEAMRQRIALEQQKKEAWERFYKAPKSCDAWRNDQHMVECQNAAMRAKREFEQRWAAGELSQPSA</sequence>
<dbReference type="RefSeq" id="WP_090735056.1">
    <property type="nucleotide sequence ID" value="NZ_FNYQ01000111.1"/>
</dbReference>
<reference evidence="3 4" key="1">
    <citation type="submission" date="2016-10" db="EMBL/GenBank/DDBJ databases">
        <authorList>
            <person name="de Groot N.N."/>
        </authorList>
    </citation>
    <scope>NUCLEOTIDE SEQUENCE [LARGE SCALE GENOMIC DNA]</scope>
    <source>
        <strain evidence="3 4">DSM 373</strain>
    </source>
</reference>
<dbReference type="EMBL" id="FNYQ01000111">
    <property type="protein sequence ID" value="SEJ47343.1"/>
    <property type="molecule type" value="Genomic_DNA"/>
</dbReference>
<feature type="compositionally biased region" description="Low complexity" evidence="1">
    <location>
        <begin position="58"/>
        <end position="87"/>
    </location>
</feature>
<keyword evidence="2" id="KW-1133">Transmembrane helix</keyword>
<keyword evidence="2" id="KW-0472">Membrane</keyword>
<name>A0A1H6Z1E0_9GAMM</name>